<keyword evidence="1" id="KW-0812">Transmembrane</keyword>
<sequence length="173" mass="18883">MPQRPFQLFWQAVAAIHIKGSKFRFPCFPHYCCLLLGLIAAVCAAPVPIRRSTDIKVSITFVHNPASGNESLDKDRLLGWAQSVIDQQKSTLGLPDGVKILAKDVPQSQQDRIHFSVEGGTVCSITQACDVEFGEGSGTSSKDTLSATITQRSKQLFSGPVQLQNYDASRFIS</sequence>
<protein>
    <submittedName>
        <fullName evidence="2">Uncharacterized protein</fullName>
    </submittedName>
</protein>
<dbReference type="Proteomes" id="UP001163846">
    <property type="component" value="Unassembled WGS sequence"/>
</dbReference>
<accession>A0AA38UB80</accession>
<reference evidence="2" key="1">
    <citation type="submission" date="2022-08" db="EMBL/GenBank/DDBJ databases">
        <authorList>
            <consortium name="DOE Joint Genome Institute"/>
            <person name="Min B."/>
            <person name="Riley R."/>
            <person name="Sierra-Patev S."/>
            <person name="Naranjo-Ortiz M."/>
            <person name="Looney B."/>
            <person name="Konkel Z."/>
            <person name="Slot J.C."/>
            <person name="Sakamoto Y."/>
            <person name="Steenwyk J.L."/>
            <person name="Rokas A."/>
            <person name="Carro J."/>
            <person name="Camarero S."/>
            <person name="Ferreira P."/>
            <person name="Molpeceres G."/>
            <person name="Ruiz-Duenas F.J."/>
            <person name="Serrano A."/>
            <person name="Henrissat B."/>
            <person name="Drula E."/>
            <person name="Hughes K.W."/>
            <person name="Mata J.L."/>
            <person name="Ishikawa N.K."/>
            <person name="Vargas-Isla R."/>
            <person name="Ushijima S."/>
            <person name="Smith C.A."/>
            <person name="Ahrendt S."/>
            <person name="Andreopoulos W."/>
            <person name="He G."/>
            <person name="Labutti K."/>
            <person name="Lipzen A."/>
            <person name="Ng V."/>
            <person name="Sandor L."/>
            <person name="Barry K."/>
            <person name="Martinez A.T."/>
            <person name="Xiao Y."/>
            <person name="Gibbons J.G."/>
            <person name="Terashima K."/>
            <person name="Hibbett D.S."/>
            <person name="Grigoriev I.V."/>
        </authorList>
    </citation>
    <scope>NUCLEOTIDE SEQUENCE</scope>
    <source>
        <strain evidence="2">TFB9207</strain>
    </source>
</reference>
<name>A0AA38UB80_9AGAR</name>
<evidence type="ECO:0000256" key="1">
    <source>
        <dbReference type="SAM" id="Phobius"/>
    </source>
</evidence>
<dbReference type="AlphaFoldDB" id="A0AA38UB80"/>
<organism evidence="2 3">
    <name type="scientific">Lentinula raphanica</name>
    <dbReference type="NCBI Taxonomy" id="153919"/>
    <lineage>
        <taxon>Eukaryota</taxon>
        <taxon>Fungi</taxon>
        <taxon>Dikarya</taxon>
        <taxon>Basidiomycota</taxon>
        <taxon>Agaricomycotina</taxon>
        <taxon>Agaricomycetes</taxon>
        <taxon>Agaricomycetidae</taxon>
        <taxon>Agaricales</taxon>
        <taxon>Marasmiineae</taxon>
        <taxon>Omphalotaceae</taxon>
        <taxon>Lentinula</taxon>
    </lineage>
</organism>
<comment type="caution">
    <text evidence="2">The sequence shown here is derived from an EMBL/GenBank/DDBJ whole genome shotgun (WGS) entry which is preliminary data.</text>
</comment>
<keyword evidence="1" id="KW-1133">Transmembrane helix</keyword>
<proteinExistence type="predicted"/>
<feature type="transmembrane region" description="Helical" evidence="1">
    <location>
        <begin position="28"/>
        <end position="49"/>
    </location>
</feature>
<gene>
    <name evidence="2" type="ORF">F5878DRAFT_627697</name>
</gene>
<keyword evidence="3" id="KW-1185">Reference proteome</keyword>
<keyword evidence="1" id="KW-0472">Membrane</keyword>
<evidence type="ECO:0000313" key="3">
    <source>
        <dbReference type="Proteomes" id="UP001163846"/>
    </source>
</evidence>
<dbReference type="EMBL" id="MU806405">
    <property type="protein sequence ID" value="KAJ3835500.1"/>
    <property type="molecule type" value="Genomic_DNA"/>
</dbReference>
<evidence type="ECO:0000313" key="2">
    <source>
        <dbReference type="EMBL" id="KAJ3835500.1"/>
    </source>
</evidence>